<organism evidence="14 15">
    <name type="scientific">Russula ochroleuca</name>
    <dbReference type="NCBI Taxonomy" id="152965"/>
    <lineage>
        <taxon>Eukaryota</taxon>
        <taxon>Fungi</taxon>
        <taxon>Dikarya</taxon>
        <taxon>Basidiomycota</taxon>
        <taxon>Agaricomycotina</taxon>
        <taxon>Agaricomycetes</taxon>
        <taxon>Russulales</taxon>
        <taxon>Russulaceae</taxon>
        <taxon>Russula</taxon>
    </lineage>
</organism>
<dbReference type="Gene3D" id="3.30.565.10">
    <property type="entry name" value="Histidine kinase-like ATPase, C-terminal domain"/>
    <property type="match status" value="1"/>
</dbReference>
<feature type="region of interest" description="Disordered" evidence="10">
    <location>
        <begin position="436"/>
        <end position="491"/>
    </location>
</feature>
<feature type="compositionally biased region" description="Low complexity" evidence="10">
    <location>
        <begin position="457"/>
        <end position="466"/>
    </location>
</feature>
<proteinExistence type="predicted"/>
<dbReference type="InterPro" id="IPR003594">
    <property type="entry name" value="HATPase_dom"/>
</dbReference>
<evidence type="ECO:0000313" key="14">
    <source>
        <dbReference type="EMBL" id="KAF8480842.1"/>
    </source>
</evidence>
<keyword evidence="8" id="KW-0902">Two-component regulatory system</keyword>
<feature type="domain" description="Protein kinase" evidence="11">
    <location>
        <begin position="41"/>
        <end position="364"/>
    </location>
</feature>
<evidence type="ECO:0000256" key="1">
    <source>
        <dbReference type="ARBA" id="ARBA00000085"/>
    </source>
</evidence>
<dbReference type="InterPro" id="IPR004358">
    <property type="entry name" value="Sig_transdc_His_kin-like_C"/>
</dbReference>
<dbReference type="PROSITE" id="PS50011">
    <property type="entry name" value="PROTEIN_KINASE_DOM"/>
    <property type="match status" value="1"/>
</dbReference>
<dbReference type="Gene3D" id="3.40.50.2300">
    <property type="match status" value="1"/>
</dbReference>
<evidence type="ECO:0000256" key="3">
    <source>
        <dbReference type="ARBA" id="ARBA00022553"/>
    </source>
</evidence>
<evidence type="ECO:0000256" key="2">
    <source>
        <dbReference type="ARBA" id="ARBA00012438"/>
    </source>
</evidence>
<keyword evidence="5" id="KW-0547">Nucleotide-binding</keyword>
<evidence type="ECO:0000256" key="5">
    <source>
        <dbReference type="ARBA" id="ARBA00022741"/>
    </source>
</evidence>
<dbReference type="InterPro" id="IPR003661">
    <property type="entry name" value="HisK_dim/P_dom"/>
</dbReference>
<dbReference type="SUPFAM" id="SSF55874">
    <property type="entry name" value="ATPase domain of HSP90 chaperone/DNA topoisomerase II/histidine kinase"/>
    <property type="match status" value="1"/>
</dbReference>
<dbReference type="CDD" id="cd00082">
    <property type="entry name" value="HisKA"/>
    <property type="match status" value="1"/>
</dbReference>
<dbReference type="FunFam" id="1.10.287.130:FF:000002">
    <property type="entry name" value="Two-component osmosensing histidine kinase"/>
    <property type="match status" value="1"/>
</dbReference>
<dbReference type="Pfam" id="PF13191">
    <property type="entry name" value="AAA_16"/>
    <property type="match status" value="1"/>
</dbReference>
<dbReference type="InterPro" id="IPR005467">
    <property type="entry name" value="His_kinase_dom"/>
</dbReference>
<dbReference type="InterPro" id="IPR041664">
    <property type="entry name" value="AAA_16"/>
</dbReference>
<feature type="compositionally biased region" description="Polar residues" evidence="10">
    <location>
        <begin position="479"/>
        <end position="491"/>
    </location>
</feature>
<dbReference type="InterPro" id="IPR027417">
    <property type="entry name" value="P-loop_NTPase"/>
</dbReference>
<dbReference type="SMART" id="SM00065">
    <property type="entry name" value="GAF"/>
    <property type="match status" value="1"/>
</dbReference>
<reference evidence="14" key="2">
    <citation type="journal article" date="2020" name="Nat. Commun.">
        <title>Large-scale genome sequencing of mycorrhizal fungi provides insights into the early evolution of symbiotic traits.</title>
        <authorList>
            <person name="Miyauchi S."/>
            <person name="Kiss E."/>
            <person name="Kuo A."/>
            <person name="Drula E."/>
            <person name="Kohler A."/>
            <person name="Sanchez-Garcia M."/>
            <person name="Morin E."/>
            <person name="Andreopoulos B."/>
            <person name="Barry K.W."/>
            <person name="Bonito G."/>
            <person name="Buee M."/>
            <person name="Carver A."/>
            <person name="Chen C."/>
            <person name="Cichocki N."/>
            <person name="Clum A."/>
            <person name="Culley D."/>
            <person name="Crous P.W."/>
            <person name="Fauchery L."/>
            <person name="Girlanda M."/>
            <person name="Hayes R.D."/>
            <person name="Keri Z."/>
            <person name="LaButti K."/>
            <person name="Lipzen A."/>
            <person name="Lombard V."/>
            <person name="Magnuson J."/>
            <person name="Maillard F."/>
            <person name="Murat C."/>
            <person name="Nolan M."/>
            <person name="Ohm R.A."/>
            <person name="Pangilinan J."/>
            <person name="Pereira M.F."/>
            <person name="Perotto S."/>
            <person name="Peter M."/>
            <person name="Pfister S."/>
            <person name="Riley R."/>
            <person name="Sitrit Y."/>
            <person name="Stielow J.B."/>
            <person name="Szollosi G."/>
            <person name="Zifcakova L."/>
            <person name="Stursova M."/>
            <person name="Spatafora J.W."/>
            <person name="Tedersoo L."/>
            <person name="Vaario L.M."/>
            <person name="Yamada A."/>
            <person name="Yan M."/>
            <person name="Wang P."/>
            <person name="Xu J."/>
            <person name="Bruns T."/>
            <person name="Baldrian P."/>
            <person name="Vilgalys R."/>
            <person name="Dunand C."/>
            <person name="Henrissat B."/>
            <person name="Grigoriev I.V."/>
            <person name="Hibbett D."/>
            <person name="Nagy L.G."/>
            <person name="Martin F.M."/>
        </authorList>
    </citation>
    <scope>NUCLEOTIDE SEQUENCE</scope>
    <source>
        <strain evidence="14">Prilba</strain>
    </source>
</reference>
<evidence type="ECO:0000256" key="10">
    <source>
        <dbReference type="SAM" id="MobiDB-lite"/>
    </source>
</evidence>
<dbReference type="InterPro" id="IPR036097">
    <property type="entry name" value="HisK_dim/P_sf"/>
</dbReference>
<dbReference type="SMART" id="SM00388">
    <property type="entry name" value="HisKA"/>
    <property type="match status" value="1"/>
</dbReference>
<dbReference type="Pfam" id="PF00072">
    <property type="entry name" value="Response_reg"/>
    <property type="match status" value="1"/>
</dbReference>
<dbReference type="Pfam" id="PF02518">
    <property type="entry name" value="HATPase_c"/>
    <property type="match status" value="1"/>
</dbReference>
<dbReference type="SMART" id="SM00448">
    <property type="entry name" value="REC"/>
    <property type="match status" value="1"/>
</dbReference>
<dbReference type="CDD" id="cd16922">
    <property type="entry name" value="HATPase_EvgS-ArcB-TorS-like"/>
    <property type="match status" value="1"/>
</dbReference>
<feature type="domain" description="Histidine kinase" evidence="12">
    <location>
        <begin position="1766"/>
        <end position="1990"/>
    </location>
</feature>
<dbReference type="SUPFAM" id="SSF47384">
    <property type="entry name" value="Homodimeric domain of signal transducing histidine kinase"/>
    <property type="match status" value="1"/>
</dbReference>
<keyword evidence="3 9" id="KW-0597">Phosphoprotein</keyword>
<dbReference type="InterPro" id="IPR003018">
    <property type="entry name" value="GAF"/>
</dbReference>
<dbReference type="PANTHER" id="PTHR45339">
    <property type="entry name" value="HYBRID SIGNAL TRANSDUCTION HISTIDINE KINASE J"/>
    <property type="match status" value="1"/>
</dbReference>
<keyword evidence="15" id="KW-1185">Reference proteome</keyword>
<evidence type="ECO:0000256" key="9">
    <source>
        <dbReference type="PROSITE-ProRule" id="PRU00169"/>
    </source>
</evidence>
<dbReference type="Pfam" id="PF00069">
    <property type="entry name" value="Pkinase"/>
    <property type="match status" value="1"/>
</dbReference>
<evidence type="ECO:0000256" key="8">
    <source>
        <dbReference type="ARBA" id="ARBA00023012"/>
    </source>
</evidence>
<feature type="domain" description="Response regulatory" evidence="13">
    <location>
        <begin position="2165"/>
        <end position="2288"/>
    </location>
</feature>
<evidence type="ECO:0000259" key="11">
    <source>
        <dbReference type="PROSITE" id="PS50011"/>
    </source>
</evidence>
<dbReference type="Proteomes" id="UP000759537">
    <property type="component" value="Unassembled WGS sequence"/>
</dbReference>
<dbReference type="Pfam" id="PF13185">
    <property type="entry name" value="GAF_2"/>
    <property type="match status" value="1"/>
</dbReference>
<dbReference type="InterPro" id="IPR029016">
    <property type="entry name" value="GAF-like_dom_sf"/>
</dbReference>
<accession>A0A9P5MX63</accession>
<evidence type="ECO:0000256" key="6">
    <source>
        <dbReference type="ARBA" id="ARBA00022777"/>
    </source>
</evidence>
<dbReference type="Gene3D" id="1.10.510.10">
    <property type="entry name" value="Transferase(Phosphotransferase) domain 1"/>
    <property type="match status" value="1"/>
</dbReference>
<dbReference type="SUPFAM" id="SSF52540">
    <property type="entry name" value="P-loop containing nucleoside triphosphate hydrolases"/>
    <property type="match status" value="1"/>
</dbReference>
<feature type="compositionally biased region" description="Polar residues" evidence="10">
    <location>
        <begin position="436"/>
        <end position="449"/>
    </location>
</feature>
<dbReference type="InterPro" id="IPR036890">
    <property type="entry name" value="HATPase_C_sf"/>
</dbReference>
<reference evidence="14" key="1">
    <citation type="submission" date="2019-10" db="EMBL/GenBank/DDBJ databases">
        <authorList>
            <consortium name="DOE Joint Genome Institute"/>
            <person name="Kuo A."/>
            <person name="Miyauchi S."/>
            <person name="Kiss E."/>
            <person name="Drula E."/>
            <person name="Kohler A."/>
            <person name="Sanchez-Garcia M."/>
            <person name="Andreopoulos B."/>
            <person name="Barry K.W."/>
            <person name="Bonito G."/>
            <person name="Buee M."/>
            <person name="Carver A."/>
            <person name="Chen C."/>
            <person name="Cichocki N."/>
            <person name="Clum A."/>
            <person name="Culley D."/>
            <person name="Crous P.W."/>
            <person name="Fauchery L."/>
            <person name="Girlanda M."/>
            <person name="Hayes R."/>
            <person name="Keri Z."/>
            <person name="LaButti K."/>
            <person name="Lipzen A."/>
            <person name="Lombard V."/>
            <person name="Magnuson J."/>
            <person name="Maillard F."/>
            <person name="Morin E."/>
            <person name="Murat C."/>
            <person name="Nolan M."/>
            <person name="Ohm R."/>
            <person name="Pangilinan J."/>
            <person name="Pereira M."/>
            <person name="Perotto S."/>
            <person name="Peter M."/>
            <person name="Riley R."/>
            <person name="Sitrit Y."/>
            <person name="Stielow B."/>
            <person name="Szollosi G."/>
            <person name="Zifcakova L."/>
            <person name="Stursova M."/>
            <person name="Spatafora J.W."/>
            <person name="Tedersoo L."/>
            <person name="Vaario L.-M."/>
            <person name="Yamada A."/>
            <person name="Yan M."/>
            <person name="Wang P."/>
            <person name="Xu J."/>
            <person name="Bruns T."/>
            <person name="Baldrian P."/>
            <person name="Vilgalys R."/>
            <person name="Henrissat B."/>
            <person name="Grigoriev I.V."/>
            <person name="Hibbett D."/>
            <person name="Nagy L.G."/>
            <person name="Martin F.M."/>
        </authorList>
    </citation>
    <scope>NUCLEOTIDE SEQUENCE</scope>
    <source>
        <strain evidence="14">Prilba</strain>
    </source>
</reference>
<dbReference type="InterPro" id="IPR011009">
    <property type="entry name" value="Kinase-like_dom_sf"/>
</dbReference>
<dbReference type="Pfam" id="PF00512">
    <property type="entry name" value="HisKA"/>
    <property type="match status" value="1"/>
</dbReference>
<name>A0A9P5MX63_9AGAM</name>
<dbReference type="Gene3D" id="3.30.450.40">
    <property type="match status" value="1"/>
</dbReference>
<dbReference type="PRINTS" id="PR00344">
    <property type="entry name" value="BCTRLSENSOR"/>
</dbReference>
<dbReference type="GO" id="GO:0000155">
    <property type="term" value="F:phosphorelay sensor kinase activity"/>
    <property type="evidence" value="ECO:0007669"/>
    <property type="project" value="InterPro"/>
</dbReference>
<dbReference type="InterPro" id="IPR011006">
    <property type="entry name" value="CheY-like_superfamily"/>
</dbReference>
<dbReference type="SUPFAM" id="SSF56112">
    <property type="entry name" value="Protein kinase-like (PK-like)"/>
    <property type="match status" value="1"/>
</dbReference>
<evidence type="ECO:0000256" key="7">
    <source>
        <dbReference type="ARBA" id="ARBA00022840"/>
    </source>
</evidence>
<evidence type="ECO:0000259" key="13">
    <source>
        <dbReference type="PROSITE" id="PS50110"/>
    </source>
</evidence>
<dbReference type="PROSITE" id="PS50109">
    <property type="entry name" value="HIS_KIN"/>
    <property type="match status" value="1"/>
</dbReference>
<evidence type="ECO:0000313" key="15">
    <source>
        <dbReference type="Proteomes" id="UP000759537"/>
    </source>
</evidence>
<evidence type="ECO:0000256" key="4">
    <source>
        <dbReference type="ARBA" id="ARBA00022679"/>
    </source>
</evidence>
<comment type="caution">
    <text evidence="14">The sequence shown here is derived from an EMBL/GenBank/DDBJ whole genome shotgun (WGS) entry which is preliminary data.</text>
</comment>
<dbReference type="PANTHER" id="PTHR45339:SF5">
    <property type="entry name" value="HISTIDINE KINASE"/>
    <property type="match status" value="1"/>
</dbReference>
<dbReference type="SMART" id="SM00387">
    <property type="entry name" value="HATPase_c"/>
    <property type="match status" value="1"/>
</dbReference>
<protein>
    <recommendedName>
        <fullName evidence="2">histidine kinase</fullName>
        <ecNumber evidence="2">2.7.13.3</ecNumber>
    </recommendedName>
</protein>
<dbReference type="SUPFAM" id="SSF52172">
    <property type="entry name" value="CheY-like"/>
    <property type="match status" value="1"/>
</dbReference>
<keyword evidence="6 14" id="KW-0418">Kinase</keyword>
<dbReference type="FunFam" id="3.30.565.10:FF:000010">
    <property type="entry name" value="Sensor histidine kinase RcsC"/>
    <property type="match status" value="1"/>
</dbReference>
<dbReference type="SMART" id="SM00220">
    <property type="entry name" value="S_TKc"/>
    <property type="match status" value="1"/>
</dbReference>
<dbReference type="SUPFAM" id="SSF55781">
    <property type="entry name" value="GAF domain-like"/>
    <property type="match status" value="1"/>
</dbReference>
<dbReference type="EC" id="2.7.13.3" evidence="2"/>
<dbReference type="EMBL" id="WHVB01000007">
    <property type="protein sequence ID" value="KAF8480842.1"/>
    <property type="molecule type" value="Genomic_DNA"/>
</dbReference>
<dbReference type="InterPro" id="IPR000719">
    <property type="entry name" value="Prot_kinase_dom"/>
</dbReference>
<evidence type="ECO:0000259" key="12">
    <source>
        <dbReference type="PROSITE" id="PS50109"/>
    </source>
</evidence>
<dbReference type="OrthoDB" id="60033at2759"/>
<comment type="catalytic activity">
    <reaction evidence="1">
        <text>ATP + protein L-histidine = ADP + protein N-phospho-L-histidine.</text>
        <dbReference type="EC" id="2.7.13.3"/>
    </reaction>
</comment>
<dbReference type="CDD" id="cd17546">
    <property type="entry name" value="REC_hyHK_CKI1_RcsC-like"/>
    <property type="match status" value="1"/>
</dbReference>
<dbReference type="Gene3D" id="1.10.287.130">
    <property type="match status" value="1"/>
</dbReference>
<keyword evidence="7" id="KW-0067">ATP-binding</keyword>
<gene>
    <name evidence="14" type="ORF">DFH94DRAFT_629133</name>
</gene>
<dbReference type="GO" id="GO:0005524">
    <property type="term" value="F:ATP binding"/>
    <property type="evidence" value="ECO:0007669"/>
    <property type="project" value="UniProtKB-KW"/>
</dbReference>
<feature type="modified residue" description="4-aspartylphosphate" evidence="9">
    <location>
        <position position="2217"/>
    </location>
</feature>
<keyword evidence="4" id="KW-0808">Transferase</keyword>
<sequence>MEKNGFVVPRDPTVSQTRRKYVPPSFQTPYFRDSILSVPGYVFEKAIPWEDTGSLTQLAEGSSLKDGSNVIAKIAPAHTNASVCLQREAHILACMQTSPEALSTSLRFIDLITISRSNGDCVVLLLVHPGPNLLGRYLPLSRINALLLAVSPLSRLSTPQEDVFMSEAGEGFAFRDVENTDTMDLATFLEFAIQATHCLENLHRLGIVHREVRANAYHINAHSGVVRLVHYGNRSVSLEMFGGPSSLVIQADGLGEENKSKVKEALSYMSPEQTGSMETMTDDHRTDLYSLGIMFWTLLVGRGMLPFEGGPLEILHSIAQKRPMPVHEVRRDVPQVLAQIIEKLLSKNPDLRYQSAYGLKADLLECQRRLSIAVSSMSEVSSELIPLFEIAKQDRYAGFTSPNVLFGRERELETIRNVIRHASTSYSRHNVLRGTSYSTSVESQRTISPGRTRKSVSRSSRSSSPRQPATYDDPGQKLAESSPSAAASVNTVSDGIRKITLSPPRGRGPRAHGVVVVGPAGVGKSSLVLANQAKWRAYGLWGHAKFQGTISAPFAALLSCLSSVLRQLMVFHTDLHRFVTTLKTQLGPQLRIVPLLYEGVPELRDILHLFDISLDMPRETLTTRELRARFQSLVENVFSVLTETRLFALFLDDLHEADESSLDLVNTLACSRSHILIFITLREDKPEIVSRVRSMFLGRSRATWIQLDPLTYSSVASLVSRTLRQSKDNVAPLSRLIHSVSAGNAFSVRNLLSTLQRQHLISFHWDSNCWQHDLPGIEKILLSQKLVVDPNDISYLTSHLKTLSVDARKFLMWASCFGATFKTTDVAAVMDHDSPSGSSGSDFDTEDDRSSNRLVSIFREKSTSATRRSMRGLQIAISEGWVVQRARDMCSFAHDRYRQAAEAEALSLPDDLIAKMSFRIISMMLLEPSPDVYQISERAQRCLPLLRGHDKRGELVSLLIDAGDSAWARGAHEMAYQSLDNAHSLLDQDVWITNPARTFSLYTKLAELSTWRGDYEGSDIYIKACYERASHSEERAFLLRLRSQNNWMRNDFNAALKDTLLALHILGIDLDPNPTLEMADAMFEQVKSEILAVGFDAILAIPRSSESRTDLGVALLGDAGTHVYWSTGEGFTDVIGLTTIQLALRSGMSPGSALGFFWALGAAAERKELYRFSVDLGKLALRIAERHGTNADRCRSLVMYCSMVSAYENVHIRSNLPRLEEATKYANSAGDRVYTSLANFYSVQTKLFIGQSLDELVGAAEETYNDVKQWPQRELAICAQGLLNCIRALGGYTVNTSAEAIYTTDTFNEDEYLKSISEGGGSTLIGLTFLCALKVVALFNLGYVEEAADLGFSIYDTRDRHPNHRHTRYALFFHSLAMIACIREEFIREDEQQRYLEQIAANQMYLRRWLSASSVNTSAWVTLVDAELASLEDSRDAFQLYDAAVISATNHDWPLEEGWALYLQGSHFIRCGVHGLGIELQRRGVSRQRQWGARGIVASLFSESDAQPLNFNKRNTVTVDVGVQTHGVMVGINGHKTMHEDAGTDITEEEAVTSLPASALASVLKWSKDIAADIHLFSALQRLTEIATETSGAQCACIAITGTGGEYRVATSMISPGPCTVHEHPISVRAISDPLQRAIIQHSLNTKERVIYDDVSSDSRFSSEAHQSPYQSVVCLPIFSNRGQTFGALYLASKYAFSQNTITLLTLLCQQANISIANALLFRSVQAGTKENLRMISAQKEALEDARQSRENALKATRIKSNFLASMSHELRTPFSSFYGLLDILSGTELNNGQREIVQTAKQSCELLLKIIDSILDYSKLEASALKLEFTGFSVEDTIADCMELLLPMAAKKLDLSFNIDRDVPAWVQADYTRIRQVLMNLIGNAVKFTSKGSVKVLCSLDNERLSAKPGDVSLKFVIEDTGIGLSSSDVDLLFVPFQQADNSSTRRFGGTGLGLSICRQLVKLMGGVIGVHSELGKGSVFWFIIPVKIFNSEESEKAIRARLMEPRPPRILISSPSDAATSLLCSMLDGFDVSTVSTVEELEQRLHSIKPSDTPLDCIILDNQTEAAADGIVRLQESLHSPVLQETKLIHLYTPVTDTISSNPMFGNNTSGIIRMTKPPRKARLLLALAKLRNLPPETYADLRSPVASTVEEPPESQRTLFGNVLIAEDNPVAQKLLVKQLQRFDLNVIATSNGEEAIAEWEGHDPGYFSLAMFDHHMPVCDGVEAAKRLRSLEKRRKVSELLPVVALSADCQDSTKMLCLSAGMNLFLSKPLKKSKFGSLFQTETC</sequence>
<dbReference type="InterPro" id="IPR001789">
    <property type="entry name" value="Sig_transdc_resp-reg_receiver"/>
</dbReference>
<dbReference type="PROSITE" id="PS50110">
    <property type="entry name" value="RESPONSE_REGULATORY"/>
    <property type="match status" value="1"/>
</dbReference>